<dbReference type="eggNOG" id="ENOG502S157">
    <property type="taxonomic scope" value="Eukaryota"/>
</dbReference>
<keyword evidence="2" id="KW-1185">Reference proteome</keyword>
<protein>
    <submittedName>
        <fullName evidence="1">Uncharacterized protein</fullName>
    </submittedName>
</protein>
<dbReference type="Proteomes" id="UP000001646">
    <property type="component" value="Chromosome 5"/>
</dbReference>
<dbReference type="CTD" id="283677"/>
<dbReference type="GeneTree" id="ENSGT00390000007235"/>
<dbReference type="GeneID" id="100566368"/>
<dbReference type="HOGENOM" id="CLU_101822_0_0_1"/>
<dbReference type="PANTHER" id="PTHR34921">
    <property type="entry name" value="MEIOTIC RECOMBINATION PROTEIN REC114"/>
    <property type="match status" value="1"/>
</dbReference>
<reference evidence="1" key="3">
    <citation type="submission" date="2025-09" db="UniProtKB">
        <authorList>
            <consortium name="Ensembl"/>
        </authorList>
    </citation>
    <scope>IDENTIFICATION</scope>
</reference>
<dbReference type="PANTHER" id="PTHR34921:SF1">
    <property type="entry name" value="MEIOTIC RECOMBINATION PROTEIN REC114"/>
    <property type="match status" value="1"/>
</dbReference>
<organism evidence="1 2">
    <name type="scientific">Anolis carolinensis</name>
    <name type="common">Green anole</name>
    <name type="synonym">American chameleon</name>
    <dbReference type="NCBI Taxonomy" id="28377"/>
    <lineage>
        <taxon>Eukaryota</taxon>
        <taxon>Metazoa</taxon>
        <taxon>Chordata</taxon>
        <taxon>Craniata</taxon>
        <taxon>Vertebrata</taxon>
        <taxon>Euteleostomi</taxon>
        <taxon>Lepidosauria</taxon>
        <taxon>Squamata</taxon>
        <taxon>Bifurcata</taxon>
        <taxon>Unidentata</taxon>
        <taxon>Episquamata</taxon>
        <taxon>Toxicofera</taxon>
        <taxon>Iguania</taxon>
        <taxon>Dactyloidae</taxon>
        <taxon>Anolis</taxon>
    </lineage>
</organism>
<reference evidence="1 2" key="1">
    <citation type="submission" date="2009-12" db="EMBL/GenBank/DDBJ databases">
        <title>The Genome Sequence of Anolis carolinensis (Green Anole Lizard).</title>
        <authorList>
            <consortium name="The Genome Sequencing Platform"/>
            <person name="Di Palma F."/>
            <person name="Alfoldi J."/>
            <person name="Heiman D."/>
            <person name="Young S."/>
            <person name="Grabherr M."/>
            <person name="Johnson J."/>
            <person name="Lander E.S."/>
            <person name="Lindblad-Toh K."/>
        </authorList>
    </citation>
    <scope>NUCLEOTIDE SEQUENCE [LARGE SCALE GENOMIC DNA]</scope>
    <source>
        <strain evidence="1 2">JBL SC #1</strain>
    </source>
</reference>
<dbReference type="Ensembl" id="ENSACAT00000028814.2">
    <property type="protein sequence ID" value="ENSACAP00000020329.2"/>
    <property type="gene ID" value="ENSACAG00000013160.4"/>
</dbReference>
<dbReference type="AlphaFoldDB" id="G1KXS4"/>
<dbReference type="OrthoDB" id="6479200at2759"/>
<dbReference type="Pfam" id="PF15165">
    <property type="entry name" value="REC114-like"/>
    <property type="match status" value="1"/>
</dbReference>
<name>G1KXS4_ANOCA</name>
<sequence>MTVALEMASKNDSSSFCVTCNPVSFPEVDQPRPSCLPATEQSRCLSSCLNSAEWPLRRYGRFMPGGLGPASGSWKVLESNEESGFLVLTIVISGHFFISKGKDVLEGFSLIDASQWLKIVRNADCMLFGSKAKDKHRMFRVQFMGDSKSQAEGNCDDCVQKLADYVPVQVIDSARQELLQGHSLLLDDQNHQQDAEQNVPIPHLVENPPPVKGRLSVAELAQYMMSTNTKLPLAYQHSTWNAEDLNSFIRLCLLDQSFPAFVEEVEKQLKKIADS</sequence>
<dbReference type="Bgee" id="ENSACAG00000013160">
    <property type="expression patterns" value="Expressed in ovary and 4 other cell types or tissues"/>
</dbReference>
<reference evidence="1" key="2">
    <citation type="submission" date="2025-08" db="UniProtKB">
        <authorList>
            <consortium name="Ensembl"/>
        </authorList>
    </citation>
    <scope>IDENTIFICATION</scope>
</reference>
<accession>G1KXS4</accession>
<proteinExistence type="predicted"/>
<dbReference type="STRING" id="28377.ENSACAP00000020329"/>
<dbReference type="InParanoid" id="G1KXS4"/>
<evidence type="ECO:0000313" key="1">
    <source>
        <dbReference type="Ensembl" id="ENSACAP00000020329.2"/>
    </source>
</evidence>
<gene>
    <name evidence="1" type="primary">rec114</name>
</gene>
<dbReference type="InterPro" id="IPR029168">
    <property type="entry name" value="REC114L"/>
</dbReference>
<evidence type="ECO:0000313" key="2">
    <source>
        <dbReference type="Proteomes" id="UP000001646"/>
    </source>
</evidence>